<dbReference type="AlphaFoldDB" id="A0A563U268"/>
<reference evidence="3 4" key="1">
    <citation type="submission" date="2019-07" db="EMBL/GenBank/DDBJ databases">
        <authorList>
            <person name="Kim J."/>
        </authorList>
    </citation>
    <scope>NUCLEOTIDE SEQUENCE [LARGE SCALE GENOMIC DNA]</scope>
    <source>
        <strain evidence="4">dk17</strain>
    </source>
</reference>
<dbReference type="CDD" id="cd01834">
    <property type="entry name" value="SGNH_hydrolase_like_2"/>
    <property type="match status" value="1"/>
</dbReference>
<accession>A0A563U268</accession>
<feature type="domain" description="SGNH hydrolase-type esterase" evidence="2">
    <location>
        <begin position="35"/>
        <end position="222"/>
    </location>
</feature>
<dbReference type="Proteomes" id="UP000320042">
    <property type="component" value="Unassembled WGS sequence"/>
</dbReference>
<evidence type="ECO:0000313" key="3">
    <source>
        <dbReference type="EMBL" id="TWR24809.1"/>
    </source>
</evidence>
<dbReference type="GO" id="GO:0004622">
    <property type="term" value="F:phosphatidylcholine lysophospholipase activity"/>
    <property type="evidence" value="ECO:0007669"/>
    <property type="project" value="TreeGrafter"/>
</dbReference>
<dbReference type="InterPro" id="IPR036514">
    <property type="entry name" value="SGNH_hydro_sf"/>
</dbReference>
<dbReference type="PANTHER" id="PTHR30383">
    <property type="entry name" value="THIOESTERASE 1/PROTEASE 1/LYSOPHOSPHOLIPASE L1"/>
    <property type="match status" value="1"/>
</dbReference>
<name>A0A563U268_9SPHI</name>
<comment type="caution">
    <text evidence="3">The sequence shown here is derived from an EMBL/GenBank/DDBJ whole genome shotgun (WGS) entry which is preliminary data.</text>
</comment>
<evidence type="ECO:0000259" key="2">
    <source>
        <dbReference type="Pfam" id="PF13472"/>
    </source>
</evidence>
<keyword evidence="1" id="KW-0732">Signal</keyword>
<keyword evidence="3" id="KW-0378">Hydrolase</keyword>
<gene>
    <name evidence="3" type="ORF">FPZ43_18100</name>
</gene>
<proteinExistence type="predicted"/>
<dbReference type="InterPro" id="IPR051532">
    <property type="entry name" value="Ester_Hydrolysis_Enzymes"/>
</dbReference>
<dbReference type="RefSeq" id="WP_146383336.1">
    <property type="nucleotide sequence ID" value="NZ_VOEJ01000010.1"/>
</dbReference>
<evidence type="ECO:0000256" key="1">
    <source>
        <dbReference type="SAM" id="SignalP"/>
    </source>
</evidence>
<evidence type="ECO:0000313" key="4">
    <source>
        <dbReference type="Proteomes" id="UP000320042"/>
    </source>
</evidence>
<dbReference type="PANTHER" id="PTHR30383:SF5">
    <property type="entry name" value="SGNH HYDROLASE-TYPE ESTERASE DOMAIN-CONTAINING PROTEIN"/>
    <property type="match status" value="1"/>
</dbReference>
<dbReference type="InterPro" id="IPR013830">
    <property type="entry name" value="SGNH_hydro"/>
</dbReference>
<dbReference type="Pfam" id="PF13472">
    <property type="entry name" value="Lipase_GDSL_2"/>
    <property type="match status" value="1"/>
</dbReference>
<dbReference type="SUPFAM" id="SSF52266">
    <property type="entry name" value="SGNH hydrolase"/>
    <property type="match status" value="1"/>
</dbReference>
<sequence length="472" mass="53829">MRIFLLICLLLLARSVTTSAQQVKPFKAGDRVVFTGNSITDGGRYHSFIWLYYMTRMPYMRLDFFNAGIGGDVAGQISERLQEDVFDKRPTVITLTFGMNDTGYQLLTGEKADSNYRAKIEKSYRSFLNIENQLQKYAGARKIMIGSSPYDGNAKIKAGVIYQKNEAINKVIDFQKQAAKTNNWDFVDFNQPMQAINRQQQARDSAFTLEGFDRIHPTIDGHMVMAYLFLKAQGFAGKKIAAISINASEKKIIRFENCQISNLTGGKQQVDFIYKANALPYPTDTVMQGSGKHGRSQAGAELLVPFEHDFNQETLQVAGLAENQQYQVKIDDKFIGSWTASQLKSGINLAKICTTPQYQQALAVMHLNEERWAIERRLREYWWLQYSIMKPHGLFHNDSEATVSSLKQYAKKDFFVAVVLNTYYKARLKPVRDAWQKEMDLLTNEIYRINKPVAHKISVQAVNNLNHAITQK</sequence>
<organism evidence="3 4">
    <name type="scientific">Mucilaginibacter pallidiroseus</name>
    <dbReference type="NCBI Taxonomy" id="2599295"/>
    <lineage>
        <taxon>Bacteria</taxon>
        <taxon>Pseudomonadati</taxon>
        <taxon>Bacteroidota</taxon>
        <taxon>Sphingobacteriia</taxon>
        <taxon>Sphingobacteriales</taxon>
        <taxon>Sphingobacteriaceae</taxon>
        <taxon>Mucilaginibacter</taxon>
    </lineage>
</organism>
<dbReference type="Gene3D" id="3.40.50.1110">
    <property type="entry name" value="SGNH hydrolase"/>
    <property type="match status" value="1"/>
</dbReference>
<protein>
    <submittedName>
        <fullName evidence="3">SGNH/GDSL hydrolase family protein</fullName>
    </submittedName>
</protein>
<feature type="chain" id="PRO_5021903958" evidence="1">
    <location>
        <begin position="21"/>
        <end position="472"/>
    </location>
</feature>
<feature type="signal peptide" evidence="1">
    <location>
        <begin position="1"/>
        <end position="20"/>
    </location>
</feature>
<dbReference type="OrthoDB" id="9774205at2"/>
<dbReference type="EMBL" id="VOEJ01000010">
    <property type="protein sequence ID" value="TWR24809.1"/>
    <property type="molecule type" value="Genomic_DNA"/>
</dbReference>
<keyword evidence="4" id="KW-1185">Reference proteome</keyword>